<evidence type="ECO:0000313" key="15">
    <source>
        <dbReference type="Proteomes" id="UP000192596"/>
    </source>
</evidence>
<dbReference type="STRING" id="1507870.A0A1V8TEF4"/>
<keyword evidence="3" id="KW-0202">Cytokine</keyword>
<gene>
    <name evidence="14" type="ORF">B0A48_05159</name>
</gene>
<evidence type="ECO:0000256" key="9">
    <source>
        <dbReference type="ARBA" id="ARBA00039086"/>
    </source>
</evidence>
<evidence type="ECO:0000256" key="11">
    <source>
        <dbReference type="ARBA" id="ARBA00041912"/>
    </source>
</evidence>
<dbReference type="GO" id="GO:0005576">
    <property type="term" value="C:extracellular region"/>
    <property type="evidence" value="ECO:0007669"/>
    <property type="project" value="UniProtKB-SubCell"/>
</dbReference>
<comment type="catalytic activity">
    <reaction evidence="6">
        <text>3-phenylpyruvate = enol-phenylpyruvate</text>
        <dbReference type="Rhea" id="RHEA:17097"/>
        <dbReference type="ChEBI" id="CHEBI:16815"/>
        <dbReference type="ChEBI" id="CHEBI:18005"/>
        <dbReference type="EC" id="5.3.2.1"/>
    </reaction>
</comment>
<dbReference type="Gene3D" id="3.30.429.10">
    <property type="entry name" value="Macrophage Migration Inhibitory Factor"/>
    <property type="match status" value="1"/>
</dbReference>
<feature type="compositionally biased region" description="Basic residues" evidence="13">
    <location>
        <begin position="434"/>
        <end position="447"/>
    </location>
</feature>
<feature type="region of interest" description="Disordered" evidence="13">
    <location>
        <begin position="422"/>
        <end position="447"/>
    </location>
</feature>
<dbReference type="InParanoid" id="A0A1V8TEF4"/>
<reference evidence="15" key="1">
    <citation type="submission" date="2017-03" db="EMBL/GenBank/DDBJ databases">
        <title>Genomes of endolithic fungi from Antarctica.</title>
        <authorList>
            <person name="Coleine C."/>
            <person name="Masonjones S."/>
            <person name="Stajich J.E."/>
        </authorList>
    </citation>
    <scope>NUCLEOTIDE SEQUENCE [LARGE SCALE GENOMIC DNA]</scope>
    <source>
        <strain evidence="15">CCFEE 5527</strain>
    </source>
</reference>
<dbReference type="GO" id="GO:0050178">
    <property type="term" value="F:phenylpyruvate tautomerase activity"/>
    <property type="evidence" value="ECO:0007669"/>
    <property type="project" value="UniProtKB-EC"/>
</dbReference>
<dbReference type="Proteomes" id="UP000192596">
    <property type="component" value="Unassembled WGS sequence"/>
</dbReference>
<dbReference type="Pfam" id="PF01187">
    <property type="entry name" value="MIF"/>
    <property type="match status" value="1"/>
</dbReference>
<evidence type="ECO:0000313" key="14">
    <source>
        <dbReference type="EMBL" id="OQO09756.1"/>
    </source>
</evidence>
<keyword evidence="4" id="KW-0964">Secreted</keyword>
<dbReference type="SUPFAM" id="SSF55331">
    <property type="entry name" value="Tautomerase/MIF"/>
    <property type="match status" value="1"/>
</dbReference>
<evidence type="ECO:0000256" key="6">
    <source>
        <dbReference type="ARBA" id="ARBA00036735"/>
    </source>
</evidence>
<feature type="compositionally biased region" description="Low complexity" evidence="13">
    <location>
        <begin position="337"/>
        <end position="346"/>
    </location>
</feature>
<dbReference type="AlphaFoldDB" id="A0A1V8TEF4"/>
<evidence type="ECO:0000256" key="2">
    <source>
        <dbReference type="ARBA" id="ARBA00005851"/>
    </source>
</evidence>
<comment type="subcellular location">
    <subcellularLocation>
        <location evidence="1">Secreted</location>
    </subcellularLocation>
</comment>
<proteinExistence type="inferred from homology"/>
<comment type="caution">
    <text evidence="14">The sequence shown here is derived from an EMBL/GenBank/DDBJ whole genome shotgun (WGS) entry which is preliminary data.</text>
</comment>
<dbReference type="InterPro" id="IPR001398">
    <property type="entry name" value="Macrophage_inhib_fac"/>
</dbReference>
<feature type="region of interest" description="Disordered" evidence="13">
    <location>
        <begin position="186"/>
        <end position="410"/>
    </location>
</feature>
<organism evidence="14 15">
    <name type="scientific">Cryoendolithus antarcticus</name>
    <dbReference type="NCBI Taxonomy" id="1507870"/>
    <lineage>
        <taxon>Eukaryota</taxon>
        <taxon>Fungi</taxon>
        <taxon>Dikarya</taxon>
        <taxon>Ascomycota</taxon>
        <taxon>Pezizomycotina</taxon>
        <taxon>Dothideomycetes</taxon>
        <taxon>Dothideomycetidae</taxon>
        <taxon>Cladosporiales</taxon>
        <taxon>Cladosporiaceae</taxon>
        <taxon>Cryoendolithus</taxon>
    </lineage>
</organism>
<comment type="catalytic activity">
    <reaction evidence="7">
        <text>L-dopachrome = 5,6-dihydroxyindole-2-carboxylate</text>
        <dbReference type="Rhea" id="RHEA:13041"/>
        <dbReference type="ChEBI" id="CHEBI:16875"/>
        <dbReference type="ChEBI" id="CHEBI:57509"/>
        <dbReference type="EC" id="5.3.3.12"/>
    </reaction>
</comment>
<dbReference type="EC" id="5.3.3.12" evidence="8"/>
<sequence>MPDRNSVSYSAEAEAGKRRLQYYEEVFAYKENGISSAKERVHREAPVVAELRTNVIIKDEFTLVTDLSYHLAARYTRPDSSIMINVDHSSCLALAGTFEPCYILTISTVPSEMQPVTNKRNAALIQSFMADILSVPPDRGIIKFSPIPEENLATNGNTMLGEIERLERLNAGGDGSIKRTIAEARKSMPGFASKKHSTTDARLNPLPNGIPDRASRHERRRSNSASASPPLESPIVPNVFELAGTNDPPRPSTSHGGNTAMQNGLRLNGISKEDLVGPSTRTANGRPKTFSGRPVAADYDADMSMPLPASVSSRTERRKSAIVTPLNNPLSPKPDRSASTASTSSRGHAHKTSSLPKNLQAHTTSASIQEHPDPSTPDNAAAAAKKAIIESGTGEANTAKRRSTITATPRIPEKAEVVRGKYSVPPVPESKPARVGKRKSFLAAFRR</sequence>
<dbReference type="PANTHER" id="PTHR11954:SF6">
    <property type="entry name" value="MACROPHAGE MIGRATION INHIBITORY FACTOR"/>
    <property type="match status" value="1"/>
</dbReference>
<feature type="compositionally biased region" description="Polar residues" evidence="13">
    <location>
        <begin position="252"/>
        <end position="262"/>
    </location>
</feature>
<evidence type="ECO:0000256" key="13">
    <source>
        <dbReference type="SAM" id="MobiDB-lite"/>
    </source>
</evidence>
<evidence type="ECO:0000256" key="1">
    <source>
        <dbReference type="ARBA" id="ARBA00004613"/>
    </source>
</evidence>
<evidence type="ECO:0000256" key="5">
    <source>
        <dbReference type="ARBA" id="ARBA00023235"/>
    </source>
</evidence>
<name>A0A1V8TEF4_9PEZI</name>
<feature type="compositionally biased region" description="Polar residues" evidence="13">
    <location>
        <begin position="352"/>
        <end position="368"/>
    </location>
</feature>
<dbReference type="OrthoDB" id="255819at2759"/>
<evidence type="ECO:0000256" key="7">
    <source>
        <dbReference type="ARBA" id="ARBA00036823"/>
    </source>
</evidence>
<protein>
    <recommendedName>
        <fullName evidence="12">L-dopachrome isomerase</fullName>
        <ecNumber evidence="9">5.3.2.1</ecNumber>
        <ecNumber evidence="8">5.3.3.12</ecNumber>
    </recommendedName>
    <alternativeName>
        <fullName evidence="10">L-dopachrome tautomerase</fullName>
    </alternativeName>
    <alternativeName>
        <fullName evidence="11">Phenylpyruvate tautomerase</fullName>
    </alternativeName>
</protein>
<comment type="similarity">
    <text evidence="2">Belongs to the MIF family.</text>
</comment>
<dbReference type="EC" id="5.3.2.1" evidence="9"/>
<accession>A0A1V8TEF4</accession>
<evidence type="ECO:0000256" key="8">
    <source>
        <dbReference type="ARBA" id="ARBA00038932"/>
    </source>
</evidence>
<evidence type="ECO:0000256" key="12">
    <source>
        <dbReference type="ARBA" id="ARBA00042730"/>
    </source>
</evidence>
<keyword evidence="5" id="KW-0413">Isomerase</keyword>
<dbReference type="PANTHER" id="PTHR11954">
    <property type="entry name" value="D-DOPACHROME DECARBOXYLASE"/>
    <property type="match status" value="1"/>
</dbReference>
<evidence type="ECO:0000256" key="3">
    <source>
        <dbReference type="ARBA" id="ARBA00022514"/>
    </source>
</evidence>
<keyword evidence="15" id="KW-1185">Reference proteome</keyword>
<dbReference type="InterPro" id="IPR014347">
    <property type="entry name" value="Tautomerase/MIF_sf"/>
</dbReference>
<evidence type="ECO:0000256" key="4">
    <source>
        <dbReference type="ARBA" id="ARBA00022525"/>
    </source>
</evidence>
<evidence type="ECO:0000256" key="10">
    <source>
        <dbReference type="ARBA" id="ARBA00041631"/>
    </source>
</evidence>
<dbReference type="EMBL" id="NAJO01000010">
    <property type="protein sequence ID" value="OQO09756.1"/>
    <property type="molecule type" value="Genomic_DNA"/>
</dbReference>
<dbReference type="GO" id="GO:0004167">
    <property type="term" value="F:dopachrome isomerase activity"/>
    <property type="evidence" value="ECO:0007669"/>
    <property type="project" value="UniProtKB-EC"/>
</dbReference>